<gene>
    <name evidence="2" type="ORF">GHT06_010621</name>
</gene>
<dbReference type="EMBL" id="WJBH02000002">
    <property type="protein sequence ID" value="KAI9563163.1"/>
    <property type="molecule type" value="Genomic_DNA"/>
</dbReference>
<evidence type="ECO:0000313" key="2">
    <source>
        <dbReference type="EMBL" id="KAI9563163.1"/>
    </source>
</evidence>
<feature type="region of interest" description="Disordered" evidence="1">
    <location>
        <begin position="55"/>
        <end position="77"/>
    </location>
</feature>
<evidence type="ECO:0000256" key="1">
    <source>
        <dbReference type="SAM" id="MobiDB-lite"/>
    </source>
</evidence>
<dbReference type="Proteomes" id="UP000820818">
    <property type="component" value="Linkage Group LG2"/>
</dbReference>
<name>A0AAD5LSH4_9CRUS</name>
<organism evidence="2 3">
    <name type="scientific">Daphnia sinensis</name>
    <dbReference type="NCBI Taxonomy" id="1820382"/>
    <lineage>
        <taxon>Eukaryota</taxon>
        <taxon>Metazoa</taxon>
        <taxon>Ecdysozoa</taxon>
        <taxon>Arthropoda</taxon>
        <taxon>Crustacea</taxon>
        <taxon>Branchiopoda</taxon>
        <taxon>Diplostraca</taxon>
        <taxon>Cladocera</taxon>
        <taxon>Anomopoda</taxon>
        <taxon>Daphniidae</taxon>
        <taxon>Daphnia</taxon>
        <taxon>Daphnia similis group</taxon>
    </lineage>
</organism>
<keyword evidence="3" id="KW-1185">Reference proteome</keyword>
<accession>A0AAD5LSH4</accession>
<dbReference type="Gene3D" id="1.10.132.110">
    <property type="entry name" value="Serum amyloid A protein"/>
    <property type="match status" value="1"/>
</dbReference>
<dbReference type="AlphaFoldDB" id="A0AAD5LSH4"/>
<protein>
    <submittedName>
        <fullName evidence="2">Uncharacterized protein</fullName>
    </submittedName>
</protein>
<reference evidence="2 3" key="1">
    <citation type="submission" date="2022-05" db="EMBL/GenBank/DDBJ databases">
        <title>A multi-omics perspective on studying reproductive biology in Daphnia sinensis.</title>
        <authorList>
            <person name="Jia J."/>
        </authorList>
    </citation>
    <scope>NUCLEOTIDE SEQUENCE [LARGE SCALE GENOMIC DNA]</scope>
    <source>
        <strain evidence="2 3">WSL</strain>
    </source>
</reference>
<proteinExistence type="predicted"/>
<evidence type="ECO:0000313" key="3">
    <source>
        <dbReference type="Proteomes" id="UP000820818"/>
    </source>
</evidence>
<comment type="caution">
    <text evidence="2">The sequence shown here is derived from an EMBL/GenBank/DDBJ whole genome shotgun (WGS) entry which is preliminary data.</text>
</comment>
<sequence>MISVVLQASSGLNPCSAKKMWNAYYEMKAANCRNGLLKRSTASFISNLREWTDGFKDSGNNSAEDQKANNHGRHGRDCGVYLKKVGCAYRPSTKKCHW</sequence>